<dbReference type="AlphaFoldDB" id="A0A9P4NUZ0"/>
<dbReference type="Proteomes" id="UP000800235">
    <property type="component" value="Unassembled WGS sequence"/>
</dbReference>
<keyword evidence="2" id="KW-1185">Reference proteome</keyword>
<dbReference type="InterPro" id="IPR018788">
    <property type="entry name" value="Proteasome_assmbl_chp_3"/>
</dbReference>
<dbReference type="EMBL" id="MU007027">
    <property type="protein sequence ID" value="KAF2432150.1"/>
    <property type="molecule type" value="Genomic_DNA"/>
</dbReference>
<comment type="caution">
    <text evidence="1">The sequence shown here is derived from an EMBL/GenBank/DDBJ whole genome shotgun (WGS) entry which is preliminary data.</text>
</comment>
<proteinExistence type="predicted"/>
<dbReference type="Gene3D" id="3.30.230.90">
    <property type="match status" value="1"/>
</dbReference>
<gene>
    <name evidence="1" type="ORF">EJ08DRAFT_136069</name>
</gene>
<evidence type="ECO:0000313" key="1">
    <source>
        <dbReference type="EMBL" id="KAF2432150.1"/>
    </source>
</evidence>
<reference evidence="1" key="1">
    <citation type="journal article" date="2020" name="Stud. Mycol.">
        <title>101 Dothideomycetes genomes: a test case for predicting lifestyles and emergence of pathogens.</title>
        <authorList>
            <person name="Haridas S."/>
            <person name="Albert R."/>
            <person name="Binder M."/>
            <person name="Bloem J."/>
            <person name="Labutti K."/>
            <person name="Salamov A."/>
            <person name="Andreopoulos B."/>
            <person name="Baker S."/>
            <person name="Barry K."/>
            <person name="Bills G."/>
            <person name="Bluhm B."/>
            <person name="Cannon C."/>
            <person name="Castanera R."/>
            <person name="Culley D."/>
            <person name="Daum C."/>
            <person name="Ezra D."/>
            <person name="Gonzalez J."/>
            <person name="Henrissat B."/>
            <person name="Kuo A."/>
            <person name="Liang C."/>
            <person name="Lipzen A."/>
            <person name="Lutzoni F."/>
            <person name="Magnuson J."/>
            <person name="Mondo S."/>
            <person name="Nolan M."/>
            <person name="Ohm R."/>
            <person name="Pangilinan J."/>
            <person name="Park H.-J."/>
            <person name="Ramirez L."/>
            <person name="Alfaro M."/>
            <person name="Sun H."/>
            <person name="Tritt A."/>
            <person name="Yoshinaga Y."/>
            <person name="Zwiers L.-H."/>
            <person name="Turgeon B."/>
            <person name="Goodwin S."/>
            <person name="Spatafora J."/>
            <person name="Crous P."/>
            <person name="Grigoriev I."/>
        </authorList>
    </citation>
    <scope>NUCLEOTIDE SEQUENCE</scope>
    <source>
        <strain evidence="1">CBS 130266</strain>
    </source>
</reference>
<dbReference type="PANTHER" id="PTHR31051">
    <property type="entry name" value="PROTEASOME ASSEMBLY CHAPERONE 3"/>
    <property type="match status" value="1"/>
</dbReference>
<accession>A0A9P4NUZ0</accession>
<protein>
    <recommendedName>
        <fullName evidence="3">Proteasome assembly chaperone 3</fullName>
    </recommendedName>
</protein>
<organism evidence="1 2">
    <name type="scientific">Tothia fuscella</name>
    <dbReference type="NCBI Taxonomy" id="1048955"/>
    <lineage>
        <taxon>Eukaryota</taxon>
        <taxon>Fungi</taxon>
        <taxon>Dikarya</taxon>
        <taxon>Ascomycota</taxon>
        <taxon>Pezizomycotina</taxon>
        <taxon>Dothideomycetes</taxon>
        <taxon>Pleosporomycetidae</taxon>
        <taxon>Venturiales</taxon>
        <taxon>Cylindrosympodiaceae</taxon>
        <taxon>Tothia</taxon>
    </lineage>
</organism>
<sequence>MAPVQTTPAPFPIRTKSTVVDINFVKTTITSHAFSDKILLTITQNGRLAHWIHVPLHNPLPEASSLDPSSHDLDPDLPPSTLLPQSHFTATTILGGTNAALDTLGQTLATQLASAIAGRNPDEGRMLVLGLGLDKDVPDGMDGEEFGELVGACLDVL</sequence>
<dbReference type="InterPro" id="IPR053720">
    <property type="entry name" value="Psm_Assembly_Chaperone"/>
</dbReference>
<dbReference type="PANTHER" id="PTHR31051:SF1">
    <property type="entry name" value="PROTEASOME ASSEMBLY CHAPERONE 3"/>
    <property type="match status" value="1"/>
</dbReference>
<evidence type="ECO:0000313" key="2">
    <source>
        <dbReference type="Proteomes" id="UP000800235"/>
    </source>
</evidence>
<dbReference type="OrthoDB" id="5593278at2759"/>
<dbReference type="GO" id="GO:0043248">
    <property type="term" value="P:proteasome assembly"/>
    <property type="evidence" value="ECO:0007669"/>
    <property type="project" value="InterPro"/>
</dbReference>
<evidence type="ECO:0008006" key="3">
    <source>
        <dbReference type="Google" id="ProtNLM"/>
    </source>
</evidence>
<name>A0A9P4NUZ0_9PEZI</name>